<evidence type="ECO:0000313" key="2">
    <source>
        <dbReference type="EMBL" id="CUH54235.1"/>
    </source>
</evidence>
<keyword evidence="1" id="KW-0175">Coiled coil</keyword>
<dbReference type="GO" id="GO:0015562">
    <property type="term" value="F:efflux transmembrane transporter activity"/>
    <property type="evidence" value="ECO:0007669"/>
    <property type="project" value="TreeGrafter"/>
</dbReference>
<dbReference type="AlphaFoldDB" id="A0A0P1FER8"/>
<dbReference type="Gene3D" id="2.40.420.20">
    <property type="match status" value="1"/>
</dbReference>
<keyword evidence="3" id="KW-1185">Reference proteome</keyword>
<accession>A0A0P1FER8</accession>
<dbReference type="Gene3D" id="1.10.287.470">
    <property type="entry name" value="Helix hairpin bin"/>
    <property type="match status" value="1"/>
</dbReference>
<dbReference type="PANTHER" id="PTHR30469">
    <property type="entry name" value="MULTIDRUG RESISTANCE PROTEIN MDTA"/>
    <property type="match status" value="1"/>
</dbReference>
<dbReference type="Proteomes" id="UP000054823">
    <property type="component" value="Unassembled WGS sequence"/>
</dbReference>
<gene>
    <name evidence="2" type="ORF">SHM7688_03705</name>
</gene>
<protein>
    <submittedName>
        <fullName evidence="2">Putative efflux pump membrane fusion protein</fullName>
    </submittedName>
</protein>
<name>A0A0P1FER8_9RHOB</name>
<organism evidence="2 3">
    <name type="scientific">Shimia marina</name>
    <dbReference type="NCBI Taxonomy" id="321267"/>
    <lineage>
        <taxon>Bacteria</taxon>
        <taxon>Pseudomonadati</taxon>
        <taxon>Pseudomonadota</taxon>
        <taxon>Alphaproteobacteria</taxon>
        <taxon>Rhodobacterales</taxon>
        <taxon>Roseobacteraceae</taxon>
    </lineage>
</organism>
<dbReference type="Gene3D" id="2.40.30.170">
    <property type="match status" value="1"/>
</dbReference>
<feature type="coiled-coil region" evidence="1">
    <location>
        <begin position="199"/>
        <end position="226"/>
    </location>
</feature>
<dbReference type="SUPFAM" id="SSF111369">
    <property type="entry name" value="HlyD-like secretion proteins"/>
    <property type="match status" value="1"/>
</dbReference>
<dbReference type="STRING" id="321267.SHM7688_03705"/>
<sequence>MRFLRQSLTGLFLLAVTAVFLLYAGHLVHGAIQDRLAQDTKGPPARERVFSVNVQTATHGAETPELVAFGEVQSRRSLEVRAAASGRVVQLSETFEDGAEVSVGEVLVKVDPTKARYAYDRVSNDLLDAQAEQRDADRTLVLAQDELAAAQAQFALRQKAYDRQTDLRERGVGTAAAVETAELALAGARQAVLSNRRALAQAEARVDQAITRLERTSILLAEAQKDLDDTVITAGFSGTLSEVSVVQGGLVSLNERLATLIDPNALEVAFRVSTTQYARLLDSNDDLHRAEVTVSMDVLGADLSSTGVITRDAAAVGEGQTGRVLYARLDSARGLKPGDFVTVRVKEPELEDVVRLPASALNAAGDLLFVGEGNRLQSLKVQLVRRQGDEILVRGEGLAGQQIVTRRTPLLGEGIAVKPLSATISEIVAPEMVALSAEERAKFVAAIEANGRMPSDAKQRILEALDKPEVPAQMVERLRHRVGG</sequence>
<dbReference type="Gene3D" id="2.40.50.100">
    <property type="match status" value="1"/>
</dbReference>
<dbReference type="PANTHER" id="PTHR30469:SF15">
    <property type="entry name" value="HLYD FAMILY OF SECRETION PROTEINS"/>
    <property type="match status" value="1"/>
</dbReference>
<dbReference type="GO" id="GO:1990281">
    <property type="term" value="C:efflux pump complex"/>
    <property type="evidence" value="ECO:0007669"/>
    <property type="project" value="TreeGrafter"/>
</dbReference>
<evidence type="ECO:0000313" key="3">
    <source>
        <dbReference type="Proteomes" id="UP000054823"/>
    </source>
</evidence>
<evidence type="ECO:0000256" key="1">
    <source>
        <dbReference type="SAM" id="Coils"/>
    </source>
</evidence>
<dbReference type="RefSeq" id="WP_058241379.1">
    <property type="nucleotide sequence ID" value="NZ_CYPW01000040.1"/>
</dbReference>
<reference evidence="2 3" key="1">
    <citation type="submission" date="2015-09" db="EMBL/GenBank/DDBJ databases">
        <authorList>
            <consortium name="Swine Surveillance"/>
        </authorList>
    </citation>
    <scope>NUCLEOTIDE SEQUENCE [LARGE SCALE GENOMIC DNA]</scope>
    <source>
        <strain evidence="2 3">CECT 7688</strain>
    </source>
</reference>
<dbReference type="EMBL" id="CYPW01000040">
    <property type="protein sequence ID" value="CUH54235.1"/>
    <property type="molecule type" value="Genomic_DNA"/>
</dbReference>
<dbReference type="OrthoDB" id="7626141at2"/>
<proteinExistence type="predicted"/>